<dbReference type="Proteomes" id="UP000005239">
    <property type="component" value="Unassembled WGS sequence"/>
</dbReference>
<reference evidence="2" key="1">
    <citation type="journal article" date="2008" name="Nat. Genet.">
        <title>The Pristionchus pacificus genome provides a unique perspective on nematode lifestyle and parasitism.</title>
        <authorList>
            <person name="Dieterich C."/>
            <person name="Clifton S.W."/>
            <person name="Schuster L.N."/>
            <person name="Chinwalla A."/>
            <person name="Delehaunty K."/>
            <person name="Dinkelacker I."/>
            <person name="Fulton L."/>
            <person name="Fulton R."/>
            <person name="Godfrey J."/>
            <person name="Minx P."/>
            <person name="Mitreva M."/>
            <person name="Roeseler W."/>
            <person name="Tian H."/>
            <person name="Witte H."/>
            <person name="Yang S.P."/>
            <person name="Wilson R.K."/>
            <person name="Sommer R.J."/>
        </authorList>
    </citation>
    <scope>NUCLEOTIDE SEQUENCE [LARGE SCALE GENOMIC DNA]</scope>
    <source>
        <strain evidence="2">PS312</strain>
    </source>
</reference>
<dbReference type="AlphaFoldDB" id="A0A2A6B620"/>
<gene>
    <name evidence="1" type="primary">WBGene00282180</name>
</gene>
<evidence type="ECO:0000313" key="1">
    <source>
        <dbReference type="EnsemblMetazoa" id="PPA43811.1"/>
    </source>
</evidence>
<dbReference type="EnsemblMetazoa" id="PPA43811.1">
    <property type="protein sequence ID" value="PPA43811.1"/>
    <property type="gene ID" value="WBGene00282180"/>
</dbReference>
<reference evidence="1" key="2">
    <citation type="submission" date="2022-06" db="UniProtKB">
        <authorList>
            <consortium name="EnsemblMetazoa"/>
        </authorList>
    </citation>
    <scope>IDENTIFICATION</scope>
    <source>
        <strain evidence="1">PS312</strain>
    </source>
</reference>
<keyword evidence="2" id="KW-1185">Reference proteome</keyword>
<sequence>MTSENSSRFDSRDGLDARQHISESLSFDTIVSAGWETMAQNTPAMYPATKVTANCSALEQSARGLGTTNLRRCFLFTTEG</sequence>
<organism evidence="1 2">
    <name type="scientific">Pristionchus pacificus</name>
    <name type="common">Parasitic nematode worm</name>
    <dbReference type="NCBI Taxonomy" id="54126"/>
    <lineage>
        <taxon>Eukaryota</taxon>
        <taxon>Metazoa</taxon>
        <taxon>Ecdysozoa</taxon>
        <taxon>Nematoda</taxon>
        <taxon>Chromadorea</taxon>
        <taxon>Rhabditida</taxon>
        <taxon>Rhabditina</taxon>
        <taxon>Diplogasteromorpha</taxon>
        <taxon>Diplogasteroidea</taxon>
        <taxon>Neodiplogasteridae</taxon>
        <taxon>Pristionchus</taxon>
    </lineage>
</organism>
<name>A0A2A6B620_PRIPA</name>
<evidence type="ECO:0000313" key="2">
    <source>
        <dbReference type="Proteomes" id="UP000005239"/>
    </source>
</evidence>
<proteinExistence type="predicted"/>
<accession>A0A2A6B620</accession>
<protein>
    <submittedName>
        <fullName evidence="1">Uncharacterized protein</fullName>
    </submittedName>
</protein>
<accession>A0A8R1V179</accession>